<evidence type="ECO:0000313" key="2">
    <source>
        <dbReference type="Proteomes" id="UP001062846"/>
    </source>
</evidence>
<dbReference type="EMBL" id="CM046393">
    <property type="protein sequence ID" value="KAI8550521.1"/>
    <property type="molecule type" value="Genomic_DNA"/>
</dbReference>
<gene>
    <name evidence="1" type="ORF">RHMOL_Rhmol06G0113400</name>
</gene>
<comment type="caution">
    <text evidence="1">The sequence shown here is derived from an EMBL/GenBank/DDBJ whole genome shotgun (WGS) entry which is preliminary data.</text>
</comment>
<organism evidence="1 2">
    <name type="scientific">Rhododendron molle</name>
    <name type="common">Chinese azalea</name>
    <name type="synonym">Azalea mollis</name>
    <dbReference type="NCBI Taxonomy" id="49168"/>
    <lineage>
        <taxon>Eukaryota</taxon>
        <taxon>Viridiplantae</taxon>
        <taxon>Streptophyta</taxon>
        <taxon>Embryophyta</taxon>
        <taxon>Tracheophyta</taxon>
        <taxon>Spermatophyta</taxon>
        <taxon>Magnoliopsida</taxon>
        <taxon>eudicotyledons</taxon>
        <taxon>Gunneridae</taxon>
        <taxon>Pentapetalae</taxon>
        <taxon>asterids</taxon>
        <taxon>Ericales</taxon>
        <taxon>Ericaceae</taxon>
        <taxon>Ericoideae</taxon>
        <taxon>Rhodoreae</taxon>
        <taxon>Rhododendron</taxon>
    </lineage>
</organism>
<sequence length="166" mass="18337">MFVTISVNTLPCPDNSCDGPNGTKLAASLNNISFVDPEMDLLQVYYRKLVGIYETDFPNMPATVFNYTADELSDELLLPERATKVKVVEYNSTVEIIFQGTNLLSAAENHPMHLHGNSFYLIGKGYGNFDNATDPDLYNLVDPPEVNTVGVPKHGWAVIISSSYNN</sequence>
<protein>
    <submittedName>
        <fullName evidence="1">Uncharacterized protein</fullName>
    </submittedName>
</protein>
<keyword evidence="2" id="KW-1185">Reference proteome</keyword>
<dbReference type="Proteomes" id="UP001062846">
    <property type="component" value="Chromosome 6"/>
</dbReference>
<name>A0ACC0NCA7_RHOML</name>
<reference evidence="1" key="1">
    <citation type="submission" date="2022-02" db="EMBL/GenBank/DDBJ databases">
        <title>Plant Genome Project.</title>
        <authorList>
            <person name="Zhang R.-G."/>
        </authorList>
    </citation>
    <scope>NUCLEOTIDE SEQUENCE</scope>
    <source>
        <strain evidence="1">AT1</strain>
    </source>
</reference>
<evidence type="ECO:0000313" key="1">
    <source>
        <dbReference type="EMBL" id="KAI8550521.1"/>
    </source>
</evidence>
<proteinExistence type="predicted"/>
<accession>A0ACC0NCA7</accession>